<keyword evidence="4" id="KW-0862">Zinc</keyword>
<evidence type="ECO:0000256" key="1">
    <source>
        <dbReference type="ARBA" id="ARBA00006576"/>
    </source>
</evidence>
<accession>A0ABS0CG86</accession>
<dbReference type="SUPFAM" id="SSF53927">
    <property type="entry name" value="Cytidine deaminase-like"/>
    <property type="match status" value="1"/>
</dbReference>
<evidence type="ECO:0000313" key="6">
    <source>
        <dbReference type="EMBL" id="MBF6228513.1"/>
    </source>
</evidence>
<dbReference type="InterPro" id="IPR002125">
    <property type="entry name" value="CMP_dCMP_dom"/>
</dbReference>
<dbReference type="Proteomes" id="UP000807309">
    <property type="component" value="Unassembled WGS sequence"/>
</dbReference>
<protein>
    <recommendedName>
        <fullName evidence="5">CMP/dCMP-type deaminase domain-containing protein</fullName>
    </recommendedName>
</protein>
<dbReference type="Gene3D" id="3.40.140.10">
    <property type="entry name" value="Cytidine Deaminase, domain 2"/>
    <property type="match status" value="1"/>
</dbReference>
<dbReference type="PROSITE" id="PS00903">
    <property type="entry name" value="CYT_DCMP_DEAMINASES_1"/>
    <property type="match status" value="1"/>
</dbReference>
<evidence type="ECO:0000256" key="2">
    <source>
        <dbReference type="ARBA" id="ARBA00022723"/>
    </source>
</evidence>
<keyword evidence="2" id="KW-0479">Metal-binding</keyword>
<keyword evidence="7" id="KW-1185">Reference proteome</keyword>
<comment type="caution">
    <text evidence="6">The sequence shown here is derived from an EMBL/GenBank/DDBJ whole genome shotgun (WGS) entry which is preliminary data.</text>
</comment>
<dbReference type="Pfam" id="PF00383">
    <property type="entry name" value="dCMP_cyt_deam_1"/>
    <property type="match status" value="1"/>
</dbReference>
<dbReference type="EMBL" id="JADLRE010000023">
    <property type="protein sequence ID" value="MBF6228513.1"/>
    <property type="molecule type" value="Genomic_DNA"/>
</dbReference>
<evidence type="ECO:0000313" key="7">
    <source>
        <dbReference type="Proteomes" id="UP000807309"/>
    </source>
</evidence>
<dbReference type="InterPro" id="IPR016192">
    <property type="entry name" value="APOBEC/CMP_deaminase_Zn-bd"/>
</dbReference>
<feature type="domain" description="CMP/dCMP-type deaminase" evidence="5">
    <location>
        <begin position="13"/>
        <end position="119"/>
    </location>
</feature>
<evidence type="ECO:0000256" key="3">
    <source>
        <dbReference type="ARBA" id="ARBA00022801"/>
    </source>
</evidence>
<evidence type="ECO:0000256" key="4">
    <source>
        <dbReference type="ARBA" id="ARBA00022833"/>
    </source>
</evidence>
<dbReference type="InterPro" id="IPR016193">
    <property type="entry name" value="Cytidine_deaminase-like"/>
</dbReference>
<organism evidence="6 7">
    <name type="scientific">Nocardia abscessus</name>
    <dbReference type="NCBI Taxonomy" id="120957"/>
    <lineage>
        <taxon>Bacteria</taxon>
        <taxon>Bacillati</taxon>
        <taxon>Actinomycetota</taxon>
        <taxon>Actinomycetes</taxon>
        <taxon>Mycobacteriales</taxon>
        <taxon>Nocardiaceae</taxon>
        <taxon>Nocardia</taxon>
    </lineage>
</organism>
<keyword evidence="3" id="KW-0378">Hydrolase</keyword>
<name>A0ABS0CG86_9NOCA</name>
<dbReference type="RefSeq" id="WP_195035418.1">
    <property type="nucleotide sequence ID" value="NZ_JADLRE010000023.1"/>
</dbReference>
<reference evidence="6 7" key="1">
    <citation type="submission" date="2020-10" db="EMBL/GenBank/DDBJ databases">
        <title>Identification of Nocardia species via Next-generation sequencing and recognition of intraspecies genetic diversity.</title>
        <authorList>
            <person name="Li P."/>
            <person name="Li P."/>
            <person name="Lu B."/>
        </authorList>
    </citation>
    <scope>NUCLEOTIDE SEQUENCE [LARGE SCALE GENOMIC DNA]</scope>
    <source>
        <strain evidence="6 7">N-11</strain>
    </source>
</reference>
<dbReference type="InterPro" id="IPR050202">
    <property type="entry name" value="Cyt/Deoxycyt_deaminase"/>
</dbReference>
<proteinExistence type="inferred from homology"/>
<dbReference type="PANTHER" id="PTHR11644:SF2">
    <property type="entry name" value="CYTIDINE DEAMINASE"/>
    <property type="match status" value="1"/>
</dbReference>
<evidence type="ECO:0000259" key="5">
    <source>
        <dbReference type="Pfam" id="PF00383"/>
    </source>
</evidence>
<gene>
    <name evidence="6" type="ORF">IU470_25825</name>
</gene>
<sequence length="168" mass="17984">MIGADSSALEEIASYMILRAKRLIENHYLEERHQIGAVVLDLNGSYHDGIHLEAMIGRASSCAEASALANAVMAGARGLSMAVAVRHPKPSEAGQIPKIVSPCGLCRELLLDYAPDVLVVLQANEGFQIVRLADILPHKYVGTKWNHEAGTAGSRQSDALSPRSASRS</sequence>
<dbReference type="PANTHER" id="PTHR11644">
    <property type="entry name" value="CYTIDINE DEAMINASE"/>
    <property type="match status" value="1"/>
</dbReference>
<comment type="similarity">
    <text evidence="1">Belongs to the cytidine and deoxycytidylate deaminase family.</text>
</comment>
<dbReference type="CDD" id="cd01283">
    <property type="entry name" value="cytidine_deaminase"/>
    <property type="match status" value="1"/>
</dbReference>